<accession>A0AAU7XCJ7</accession>
<dbReference type="EMBL" id="CP158568">
    <property type="protein sequence ID" value="XBY45769.1"/>
    <property type="molecule type" value="Genomic_DNA"/>
</dbReference>
<reference evidence="1" key="1">
    <citation type="submission" date="2024-06" db="EMBL/GenBank/DDBJ databases">
        <title>Methylostella associata gen. nov., sp. nov., a novel Ancalomicrobiaceae-affiliated facultatively methylotrophic bacteria that feed on methanotrophs of the genus Methylococcus.</title>
        <authorList>
            <person name="Saltykova V."/>
            <person name="Danilova O.V."/>
            <person name="Oshkin I.Y."/>
            <person name="Belova S.E."/>
            <person name="Pimenov N.V."/>
            <person name="Dedysh S.N."/>
        </authorList>
    </citation>
    <scope>NUCLEOTIDE SEQUENCE</scope>
    <source>
        <strain evidence="1">S20</strain>
    </source>
</reference>
<dbReference type="RefSeq" id="WP_407050865.1">
    <property type="nucleotide sequence ID" value="NZ_CP158568.1"/>
</dbReference>
<organism evidence="1">
    <name type="scientific">Methyloraptor flagellatus</name>
    <dbReference type="NCBI Taxonomy" id="3162530"/>
    <lineage>
        <taxon>Bacteria</taxon>
        <taxon>Pseudomonadati</taxon>
        <taxon>Pseudomonadota</taxon>
        <taxon>Alphaproteobacteria</taxon>
        <taxon>Hyphomicrobiales</taxon>
        <taxon>Ancalomicrobiaceae</taxon>
        <taxon>Methyloraptor</taxon>
    </lineage>
</organism>
<proteinExistence type="predicted"/>
<gene>
    <name evidence="1" type="ORF">ABS361_05750</name>
</gene>
<evidence type="ECO:0000313" key="1">
    <source>
        <dbReference type="EMBL" id="XBY45769.1"/>
    </source>
</evidence>
<dbReference type="AlphaFoldDB" id="A0AAU7XCJ7"/>
<protein>
    <submittedName>
        <fullName evidence="1">Uncharacterized protein</fullName>
    </submittedName>
</protein>
<sequence length="136" mass="13946">MCETETLAATIEVVRTSNGKTVTVSVTNSSPISLTLATAVLTAGYWLKPPPVDGSPLGPGGVLTAVNAADNAFGEVAGTLSFYPADGGQLTMSWIWPNGQGLSAVASANSNSLTMTYSTYNNLSNDATTLFIVTPL</sequence>
<dbReference type="Gene3D" id="2.60.270.50">
    <property type="match status" value="1"/>
</dbReference>
<name>A0AAU7XCJ7_9HYPH</name>
<dbReference type="KEGG" id="mflg:ABS361_05750"/>